<dbReference type="PROSITE" id="PS51192">
    <property type="entry name" value="HELICASE_ATP_BIND_1"/>
    <property type="match status" value="1"/>
</dbReference>
<dbReference type="PATRIC" id="fig|1208918.3.peg.516"/>
<dbReference type="GO" id="GO:0005524">
    <property type="term" value="F:ATP binding"/>
    <property type="evidence" value="ECO:0007669"/>
    <property type="project" value="UniProtKB-KW"/>
</dbReference>
<dbReference type="SMART" id="SM00490">
    <property type="entry name" value="HELICc"/>
    <property type="match status" value="1"/>
</dbReference>
<dbReference type="InterPro" id="IPR001650">
    <property type="entry name" value="Helicase_C-like"/>
</dbReference>
<dbReference type="SMART" id="SM00487">
    <property type="entry name" value="DEXDc"/>
    <property type="match status" value="1"/>
</dbReference>
<feature type="short sequence motif" description="Q motif" evidence="6">
    <location>
        <begin position="12"/>
        <end position="40"/>
    </location>
</feature>
<keyword evidence="3 7" id="KW-0347">Helicase</keyword>
<dbReference type="InterPro" id="IPR050079">
    <property type="entry name" value="DEAD_box_RNA_helicase"/>
</dbReference>
<evidence type="ECO:0000256" key="6">
    <source>
        <dbReference type="PROSITE-ProRule" id="PRU00552"/>
    </source>
</evidence>
<dbReference type="AlphaFoldDB" id="M1LUP1"/>
<dbReference type="KEGG" id="kct:CDEE_0845"/>
<dbReference type="PANTHER" id="PTHR47959">
    <property type="entry name" value="ATP-DEPENDENT RNA HELICASE RHLE-RELATED"/>
    <property type="match status" value="1"/>
</dbReference>
<dbReference type="InterPro" id="IPR011545">
    <property type="entry name" value="DEAD/DEAH_box_helicase_dom"/>
</dbReference>
<feature type="domain" description="Helicase C-terminal" evidence="9">
    <location>
        <begin position="252"/>
        <end position="393"/>
    </location>
</feature>
<keyword evidence="4 7" id="KW-0067">ATP-binding</keyword>
<proteinExistence type="inferred from homology"/>
<feature type="domain" description="Helicase ATP-binding" evidence="8">
    <location>
        <begin position="43"/>
        <end position="221"/>
    </location>
</feature>
<dbReference type="HOGENOM" id="CLU_003041_28_3_4"/>
<dbReference type="PANTHER" id="PTHR47959:SF13">
    <property type="entry name" value="ATP-DEPENDENT RNA HELICASE RHLE"/>
    <property type="match status" value="1"/>
</dbReference>
<evidence type="ECO:0000256" key="5">
    <source>
        <dbReference type="ARBA" id="ARBA00038437"/>
    </source>
</evidence>
<dbReference type="InterPro" id="IPR014001">
    <property type="entry name" value="Helicase_ATP-bd"/>
</dbReference>
<dbReference type="eggNOG" id="COG0513">
    <property type="taxonomic scope" value="Bacteria"/>
</dbReference>
<dbReference type="Gene3D" id="3.40.50.300">
    <property type="entry name" value="P-loop containing nucleotide triphosphate hydrolases"/>
    <property type="match status" value="2"/>
</dbReference>
<dbReference type="Pfam" id="PF00270">
    <property type="entry name" value="DEAD"/>
    <property type="match status" value="1"/>
</dbReference>
<evidence type="ECO:0000256" key="1">
    <source>
        <dbReference type="ARBA" id="ARBA00022741"/>
    </source>
</evidence>
<name>M1LUP1_9PROT</name>
<organism evidence="11 12">
    <name type="scientific">Candidatus Kinetoplastidibacterium crithidiae TCC036E</name>
    <dbReference type="NCBI Taxonomy" id="1208918"/>
    <lineage>
        <taxon>Bacteria</taxon>
        <taxon>Pseudomonadati</taxon>
        <taxon>Pseudomonadota</taxon>
        <taxon>Betaproteobacteria</taxon>
        <taxon>Candidatus Kinetoplastidibacterium</taxon>
    </lineage>
</organism>
<dbReference type="InterPro" id="IPR027417">
    <property type="entry name" value="P-loop_NTPase"/>
</dbReference>
<keyword evidence="1 7" id="KW-0547">Nucleotide-binding</keyword>
<dbReference type="GO" id="GO:0003676">
    <property type="term" value="F:nucleic acid binding"/>
    <property type="evidence" value="ECO:0007669"/>
    <property type="project" value="InterPro"/>
</dbReference>
<evidence type="ECO:0000256" key="3">
    <source>
        <dbReference type="ARBA" id="ARBA00022806"/>
    </source>
</evidence>
<dbReference type="InterPro" id="IPR000629">
    <property type="entry name" value="RNA-helicase_DEAD-box_CS"/>
</dbReference>
<dbReference type="EMBL" id="CP003804">
    <property type="protein sequence ID" value="AGF47816.1"/>
    <property type="molecule type" value="Genomic_DNA"/>
</dbReference>
<dbReference type="EC" id="3.6.1.-" evidence="11"/>
<evidence type="ECO:0000256" key="7">
    <source>
        <dbReference type="RuleBase" id="RU000492"/>
    </source>
</evidence>
<dbReference type="GO" id="GO:0005829">
    <property type="term" value="C:cytosol"/>
    <property type="evidence" value="ECO:0007669"/>
    <property type="project" value="TreeGrafter"/>
</dbReference>
<sequence length="456" mass="50447">MKEKRENKNKQILFDSFGLDQLLLNSINSIGYDTPTAIQEKAIPFILNGRDVLGAAQTGTGKTAAFVLPIINKILPYANSSTSPARHLLRVLILVPTRELANQVYDSVVIYSKNTNLRSVVLFGGADHYNQENNLKLGCEILVATPGRLIAHIEQGNLHLQNIEIFVLDEADRMLDMGFMPDIDKIISKLPKNRQTLFFSATFSKFMRKIGMSYLKDPVELDITSPNSIADNVEQLSYIVPNRFKMEAVVSILTARVLETIIIFTNTKLSTIKLTSFLRSSNIQCDSIHGDKSQLERTAVLESFKNGILRVLVATDVAARGLDVLGISCVINFDIPHSPEDYVHRIGRTGRANNTGVAISLISNDEEDVLLSSIEKFTDSTILRLPLNQMKLTSNDSRLLGSGVDEQLNKKAVLLGSSAIASSNKEDHFNKIKINNSIKMTKENYAILLGGTGKKN</sequence>
<protein>
    <submittedName>
        <fullName evidence="11">ATP-dependent RNA helicase RhlE</fullName>
        <ecNumber evidence="11">3.6.1.-</ecNumber>
    </submittedName>
</protein>
<dbReference type="PROSITE" id="PS51194">
    <property type="entry name" value="HELICASE_CTER"/>
    <property type="match status" value="1"/>
</dbReference>
<evidence type="ECO:0000313" key="11">
    <source>
        <dbReference type="EMBL" id="AGF47816.1"/>
    </source>
</evidence>
<evidence type="ECO:0000259" key="10">
    <source>
        <dbReference type="PROSITE" id="PS51195"/>
    </source>
</evidence>
<dbReference type="GO" id="GO:0016787">
    <property type="term" value="F:hydrolase activity"/>
    <property type="evidence" value="ECO:0007669"/>
    <property type="project" value="UniProtKB-KW"/>
</dbReference>
<dbReference type="InterPro" id="IPR044742">
    <property type="entry name" value="DEAD/DEAH_RhlB"/>
</dbReference>
<dbReference type="Proteomes" id="UP000011686">
    <property type="component" value="Chromosome"/>
</dbReference>
<evidence type="ECO:0000259" key="8">
    <source>
        <dbReference type="PROSITE" id="PS51192"/>
    </source>
</evidence>
<keyword evidence="2 7" id="KW-0378">Hydrolase</keyword>
<dbReference type="CDD" id="cd18787">
    <property type="entry name" value="SF2_C_DEAD"/>
    <property type="match status" value="1"/>
</dbReference>
<feature type="domain" description="DEAD-box RNA helicase Q" evidence="10">
    <location>
        <begin position="12"/>
        <end position="40"/>
    </location>
</feature>
<evidence type="ECO:0000259" key="9">
    <source>
        <dbReference type="PROSITE" id="PS51194"/>
    </source>
</evidence>
<evidence type="ECO:0000256" key="2">
    <source>
        <dbReference type="ARBA" id="ARBA00022801"/>
    </source>
</evidence>
<dbReference type="PROSITE" id="PS00039">
    <property type="entry name" value="DEAD_ATP_HELICASE"/>
    <property type="match status" value="1"/>
</dbReference>
<evidence type="ECO:0000313" key="12">
    <source>
        <dbReference type="Proteomes" id="UP000011686"/>
    </source>
</evidence>
<dbReference type="RefSeq" id="WP_015389141.1">
    <property type="nucleotide sequence ID" value="NC_020283.1"/>
</dbReference>
<dbReference type="CDD" id="cd00268">
    <property type="entry name" value="DEADc"/>
    <property type="match status" value="1"/>
</dbReference>
<dbReference type="STRING" id="1208918.CDEE_0845"/>
<keyword evidence="12" id="KW-1185">Reference proteome</keyword>
<evidence type="ECO:0000256" key="4">
    <source>
        <dbReference type="ARBA" id="ARBA00022840"/>
    </source>
</evidence>
<dbReference type="SUPFAM" id="SSF52540">
    <property type="entry name" value="P-loop containing nucleoside triphosphate hydrolases"/>
    <property type="match status" value="1"/>
</dbReference>
<reference evidence="11 12" key="1">
    <citation type="journal article" date="2013" name="Genome Biol. Evol.">
        <title>Genome evolution and phylogenomic analysis of candidatus kinetoplastibacterium, the betaproteobacterial endosymbionts of strigomonas and angomonas.</title>
        <authorList>
            <person name="Alves J.M."/>
            <person name="Serrano M.G."/>
            <person name="Maia da Silva F."/>
            <person name="Voegtly L.J."/>
            <person name="Matveyev A.V."/>
            <person name="Teixeira M.M."/>
            <person name="Camargo E.P."/>
            <person name="Buck G.A."/>
        </authorList>
    </citation>
    <scope>NUCLEOTIDE SEQUENCE [LARGE SCALE GENOMIC DNA]</scope>
    <source>
        <strain evidence="11 12">TCC036E</strain>
    </source>
</reference>
<dbReference type="GO" id="GO:0003724">
    <property type="term" value="F:RNA helicase activity"/>
    <property type="evidence" value="ECO:0007669"/>
    <property type="project" value="InterPro"/>
</dbReference>
<dbReference type="PROSITE" id="PS51195">
    <property type="entry name" value="Q_MOTIF"/>
    <property type="match status" value="1"/>
</dbReference>
<dbReference type="Pfam" id="PF00271">
    <property type="entry name" value="Helicase_C"/>
    <property type="match status" value="1"/>
</dbReference>
<dbReference type="InterPro" id="IPR014014">
    <property type="entry name" value="RNA_helicase_DEAD_Q_motif"/>
</dbReference>
<gene>
    <name evidence="11" type="ORF">CDEE_0845</name>
</gene>
<comment type="similarity">
    <text evidence="5 7">Belongs to the DEAD box helicase family.</text>
</comment>
<accession>M1LUP1</accession>